<keyword evidence="2" id="KW-1185">Reference proteome</keyword>
<evidence type="ECO:0000313" key="1">
    <source>
        <dbReference type="EMBL" id="KAH7863798.1"/>
    </source>
</evidence>
<name>A0ACB7ZD11_9ERIC</name>
<gene>
    <name evidence="1" type="ORF">Vadar_022144</name>
</gene>
<reference evidence="1 2" key="1">
    <citation type="journal article" date="2021" name="Hortic Res">
        <title>High-quality reference genome and annotation aids understanding of berry development for evergreen blueberry (Vaccinium darrowii).</title>
        <authorList>
            <person name="Yu J."/>
            <person name="Hulse-Kemp A.M."/>
            <person name="Babiker E."/>
            <person name="Staton M."/>
        </authorList>
    </citation>
    <scope>NUCLEOTIDE SEQUENCE [LARGE SCALE GENOMIC DNA]</scope>
    <source>
        <strain evidence="2">cv. NJ 8807/NJ 8810</strain>
        <tissue evidence="1">Young leaf</tissue>
    </source>
</reference>
<dbReference type="Proteomes" id="UP000828048">
    <property type="component" value="Chromosome 12"/>
</dbReference>
<accession>A0ACB7ZD11</accession>
<dbReference type="EMBL" id="CM037162">
    <property type="protein sequence ID" value="KAH7863798.1"/>
    <property type="molecule type" value="Genomic_DNA"/>
</dbReference>
<proteinExistence type="predicted"/>
<organism evidence="1 2">
    <name type="scientific">Vaccinium darrowii</name>
    <dbReference type="NCBI Taxonomy" id="229202"/>
    <lineage>
        <taxon>Eukaryota</taxon>
        <taxon>Viridiplantae</taxon>
        <taxon>Streptophyta</taxon>
        <taxon>Embryophyta</taxon>
        <taxon>Tracheophyta</taxon>
        <taxon>Spermatophyta</taxon>
        <taxon>Magnoliopsida</taxon>
        <taxon>eudicotyledons</taxon>
        <taxon>Gunneridae</taxon>
        <taxon>Pentapetalae</taxon>
        <taxon>asterids</taxon>
        <taxon>Ericales</taxon>
        <taxon>Ericaceae</taxon>
        <taxon>Vaccinioideae</taxon>
        <taxon>Vaccinieae</taxon>
        <taxon>Vaccinium</taxon>
    </lineage>
</organism>
<evidence type="ECO:0000313" key="2">
    <source>
        <dbReference type="Proteomes" id="UP000828048"/>
    </source>
</evidence>
<sequence>MRYGKYHPTCVWGFINILNFRQTRSPRRLLEDKRTTSRRNFGARYYWSKLQKLTDPNGDSREFYDGEGRDALIADIAKTSVKELMEEEMMSEQEQNQQISADIQTKESVSESRGYVKKNRKRTNKSTAIACDIDDELDAARNFGSEDCFHQDSEEETSIDVKYDSHSDIQSELAHSILTGKLIDAIKVFVDQRLTVGKDLRKYEETDRSDEFMSALQTFSSNKELILKLLKDPNSLLVKHIEDLEDFQAEEDQNPSSLAKYNLIIDQELKVSKPSEPVARKQHNFFRRKSKSQEKILLEGHENCQTSNRIVILKPGPSSVHISQPEVKQSSLQSSHQKVQTERIASQFSLNKIRRKLKNAMGKERPGVASDDIIRRVFYKHQNSGSSGKGIGEEKVQWNSPNRNHFLNERFARLTIGIENKEKSCKPDDPETSLGSRDVEYSKVMVYNNLHVQPKKRLSEILREEIEDFPSRQPQKTPGMIPSLSDFNLSPKSVTAQQRSSHDSSFGVVNKDSWQLMPDEDVSHLGPSRENFIMKSCATENPENTVQSCNLNSDVLDERSHTKAVEAKLCSVIPEKNFEADVEIIEITAASFQEESKVLSIPVETVIRDEQDGYLTEAFDEDVYAQCLKSESFEEGQLPSSPLTSAPSSSIINLVPDLDRSNEKPERHSPVSVLEPVFTDNDISPRISKSLPVEFPLQPRQIIFDERFSSATNQGNFLRSCMEDEESSFDYVETVLLASGLNVEEFLSRWLASDQMLDASLFDEVELFSNRSRQDQKLLFDCTNEVLKVVLDRYFARHNIPSIPRGKSLIDEVWDGVEWYILSQPYSRTLDQIVGIDMFKTGKWMDLQFDVQSIGTKIGEALFKELVDEVIWIFLNEGPRTFSSAQPEKLLEIE</sequence>
<comment type="caution">
    <text evidence="1">The sequence shown here is derived from an EMBL/GenBank/DDBJ whole genome shotgun (WGS) entry which is preliminary data.</text>
</comment>
<protein>
    <submittedName>
        <fullName evidence="1">Uncharacterized protein</fullName>
    </submittedName>
</protein>